<accession>A0A6J6F060</accession>
<gene>
    <name evidence="1" type="ORF">UFOPK1684_01402</name>
</gene>
<name>A0A6J6F060_9ZZZZ</name>
<reference evidence="1" key="1">
    <citation type="submission" date="2020-05" db="EMBL/GenBank/DDBJ databases">
        <authorList>
            <person name="Chiriac C."/>
            <person name="Salcher M."/>
            <person name="Ghai R."/>
            <person name="Kavagutti S V."/>
        </authorList>
    </citation>
    <scope>NUCLEOTIDE SEQUENCE</scope>
</reference>
<dbReference type="AlphaFoldDB" id="A0A6J6F060"/>
<proteinExistence type="predicted"/>
<sequence length="142" mass="15542">MIRLILAAALTLWLVAGCQAAPEEPIQPSSTRDFLAYCAEVMPEVRAFTHSMNEIERTGDEGYFDDMLAAARAIDDISTTARQGLRGVNPPEGEWLRELGLAARGFHTLTSVTVAEDYIADRVNQIIAATKRATLRCSEESA</sequence>
<protein>
    <submittedName>
        <fullName evidence="1">Unannotated protein</fullName>
    </submittedName>
</protein>
<organism evidence="1">
    <name type="scientific">freshwater metagenome</name>
    <dbReference type="NCBI Taxonomy" id="449393"/>
    <lineage>
        <taxon>unclassified sequences</taxon>
        <taxon>metagenomes</taxon>
        <taxon>ecological metagenomes</taxon>
    </lineage>
</organism>
<dbReference type="EMBL" id="CAEZTM010000095">
    <property type="protein sequence ID" value="CAB4580949.1"/>
    <property type="molecule type" value="Genomic_DNA"/>
</dbReference>
<evidence type="ECO:0000313" key="1">
    <source>
        <dbReference type="EMBL" id="CAB4580949.1"/>
    </source>
</evidence>
<dbReference type="PROSITE" id="PS51257">
    <property type="entry name" value="PROKAR_LIPOPROTEIN"/>
    <property type="match status" value="1"/>
</dbReference>